<proteinExistence type="predicted"/>
<name>A0AAW0NYC7_9GOBI</name>
<comment type="caution">
    <text evidence="2">The sequence shown here is derived from an EMBL/GenBank/DDBJ whole genome shotgun (WGS) entry which is preliminary data.</text>
</comment>
<dbReference type="PROSITE" id="PS50878">
    <property type="entry name" value="RT_POL"/>
    <property type="match status" value="1"/>
</dbReference>
<accession>A0AAW0NYC7</accession>
<dbReference type="AlphaFoldDB" id="A0AAW0NYC7"/>
<dbReference type="InterPro" id="IPR000477">
    <property type="entry name" value="RT_dom"/>
</dbReference>
<dbReference type="Pfam" id="PF00078">
    <property type="entry name" value="RVT_1"/>
    <property type="match status" value="1"/>
</dbReference>
<sequence length="324" mass="35755">MKSRKRQLERLSKKSCLTVHLQSYTDYIQSPHCKLSPHSGPSSSKYHKTAFFFLSNYFSSTHKAALGYQNSNLLLDPIPSPFIKACFPIISPLITTIINSSLSNASVPQSLKLAAITPVLKKTGLDPDNLANYRPISNLPFLSKIIERVIASQLQAHLTSNNLFEPFQSGFRQKHSTETALLKVTNDILLSSDSGKLSILLLLDLTAAFDTISHSILLSRLKTSLYITGSAQSWLQSYLSNRQQFISINNCSSTIAPLSQGVPQGSVLGPLLFILYILPLGSIIRRHGLHFHCYADDIQLYVSTSSINAVTQSSLTQCLTDIKT</sequence>
<protein>
    <recommendedName>
        <fullName evidence="1">Reverse transcriptase domain-containing protein</fullName>
    </recommendedName>
</protein>
<dbReference type="CDD" id="cd01650">
    <property type="entry name" value="RT_nLTR_like"/>
    <property type="match status" value="1"/>
</dbReference>
<evidence type="ECO:0000313" key="2">
    <source>
        <dbReference type="EMBL" id="KAK7909443.1"/>
    </source>
</evidence>
<dbReference type="Proteomes" id="UP001460270">
    <property type="component" value="Unassembled WGS sequence"/>
</dbReference>
<dbReference type="PANTHER" id="PTHR33332">
    <property type="entry name" value="REVERSE TRANSCRIPTASE DOMAIN-CONTAINING PROTEIN"/>
    <property type="match status" value="1"/>
</dbReference>
<gene>
    <name evidence="2" type="ORF">WMY93_014127</name>
</gene>
<evidence type="ECO:0000259" key="1">
    <source>
        <dbReference type="PROSITE" id="PS50878"/>
    </source>
</evidence>
<dbReference type="EMBL" id="JBBPFD010000010">
    <property type="protein sequence ID" value="KAK7909443.1"/>
    <property type="molecule type" value="Genomic_DNA"/>
</dbReference>
<reference evidence="3" key="1">
    <citation type="submission" date="2024-04" db="EMBL/GenBank/DDBJ databases">
        <title>Salinicola lusitanus LLJ914,a marine bacterium isolated from the Okinawa Trough.</title>
        <authorList>
            <person name="Li J."/>
        </authorList>
    </citation>
    <scope>NUCLEOTIDE SEQUENCE [LARGE SCALE GENOMIC DNA]</scope>
</reference>
<dbReference type="InterPro" id="IPR043502">
    <property type="entry name" value="DNA/RNA_pol_sf"/>
</dbReference>
<feature type="domain" description="Reverse transcriptase" evidence="1">
    <location>
        <begin position="100"/>
        <end position="324"/>
    </location>
</feature>
<evidence type="ECO:0000313" key="3">
    <source>
        <dbReference type="Proteomes" id="UP001460270"/>
    </source>
</evidence>
<keyword evidence="3" id="KW-1185">Reference proteome</keyword>
<dbReference type="SUPFAM" id="SSF56672">
    <property type="entry name" value="DNA/RNA polymerases"/>
    <property type="match status" value="1"/>
</dbReference>
<organism evidence="2 3">
    <name type="scientific">Mugilogobius chulae</name>
    <name type="common">yellowstripe goby</name>
    <dbReference type="NCBI Taxonomy" id="88201"/>
    <lineage>
        <taxon>Eukaryota</taxon>
        <taxon>Metazoa</taxon>
        <taxon>Chordata</taxon>
        <taxon>Craniata</taxon>
        <taxon>Vertebrata</taxon>
        <taxon>Euteleostomi</taxon>
        <taxon>Actinopterygii</taxon>
        <taxon>Neopterygii</taxon>
        <taxon>Teleostei</taxon>
        <taxon>Neoteleostei</taxon>
        <taxon>Acanthomorphata</taxon>
        <taxon>Gobiaria</taxon>
        <taxon>Gobiiformes</taxon>
        <taxon>Gobioidei</taxon>
        <taxon>Gobiidae</taxon>
        <taxon>Gobionellinae</taxon>
        <taxon>Mugilogobius</taxon>
    </lineage>
</organism>